<dbReference type="Proteomes" id="UP000814128">
    <property type="component" value="Unassembled WGS sequence"/>
</dbReference>
<accession>A0ACB8Q624</accession>
<organism evidence="1 2">
    <name type="scientific">Vararia minispora EC-137</name>
    <dbReference type="NCBI Taxonomy" id="1314806"/>
    <lineage>
        <taxon>Eukaryota</taxon>
        <taxon>Fungi</taxon>
        <taxon>Dikarya</taxon>
        <taxon>Basidiomycota</taxon>
        <taxon>Agaricomycotina</taxon>
        <taxon>Agaricomycetes</taxon>
        <taxon>Russulales</taxon>
        <taxon>Lachnocladiaceae</taxon>
        <taxon>Vararia</taxon>
    </lineage>
</organism>
<sequence length="381" mass="42447">MRDAPRLFGARWREKHVCMSKGVQMNEHWPANVAGKSEEIVGGGVAGGDKFFEEKPVREAQSHTCRSRQARNIAEKIPGTSLDRGWMPHARNAHLALAPSLCPSFPFRPTPIPSDPRTISFVTTPRGRTHKAIAFSAPADLQVAASVPTHHAHQPWAPLPGHQPHVRSVHLAVEKAYGYTPWECYTGCDHHVEAIKVVLSHNELLVTITLQSNIQVRRYLQHMPLLSVSAYLSLLRLRAIVANGKRVNNILTITLQSSPSPSRPPAHATALGRASTTSVSRSLWSGVQVHQNLPHMPLLSVTAPRSLHRLHTLVANDERIDPEVREIRWVTNSRHSMVRFHLSTDLDRSLTGVPAVGNLTLFERQNHAIPNRSVHYDNRSE</sequence>
<protein>
    <submittedName>
        <fullName evidence="1">Uncharacterized protein</fullName>
    </submittedName>
</protein>
<evidence type="ECO:0000313" key="1">
    <source>
        <dbReference type="EMBL" id="KAI0027206.1"/>
    </source>
</evidence>
<reference evidence="1" key="2">
    <citation type="journal article" date="2022" name="New Phytol.">
        <title>Evolutionary transition to the ectomycorrhizal habit in the genomes of a hyperdiverse lineage of mushroom-forming fungi.</title>
        <authorList>
            <person name="Looney B."/>
            <person name="Miyauchi S."/>
            <person name="Morin E."/>
            <person name="Drula E."/>
            <person name="Courty P.E."/>
            <person name="Kohler A."/>
            <person name="Kuo A."/>
            <person name="LaButti K."/>
            <person name="Pangilinan J."/>
            <person name="Lipzen A."/>
            <person name="Riley R."/>
            <person name="Andreopoulos W."/>
            <person name="He G."/>
            <person name="Johnson J."/>
            <person name="Nolan M."/>
            <person name="Tritt A."/>
            <person name="Barry K.W."/>
            <person name="Grigoriev I.V."/>
            <person name="Nagy L.G."/>
            <person name="Hibbett D."/>
            <person name="Henrissat B."/>
            <person name="Matheny P.B."/>
            <person name="Labbe J."/>
            <person name="Martin F.M."/>
        </authorList>
    </citation>
    <scope>NUCLEOTIDE SEQUENCE</scope>
    <source>
        <strain evidence="1">EC-137</strain>
    </source>
</reference>
<comment type="caution">
    <text evidence="1">The sequence shown here is derived from an EMBL/GenBank/DDBJ whole genome shotgun (WGS) entry which is preliminary data.</text>
</comment>
<dbReference type="EMBL" id="MU273965">
    <property type="protein sequence ID" value="KAI0027206.1"/>
    <property type="molecule type" value="Genomic_DNA"/>
</dbReference>
<keyword evidence="2" id="KW-1185">Reference proteome</keyword>
<reference evidence="1" key="1">
    <citation type="submission" date="2021-02" db="EMBL/GenBank/DDBJ databases">
        <authorList>
            <consortium name="DOE Joint Genome Institute"/>
            <person name="Ahrendt S."/>
            <person name="Looney B.P."/>
            <person name="Miyauchi S."/>
            <person name="Morin E."/>
            <person name="Drula E."/>
            <person name="Courty P.E."/>
            <person name="Chicoki N."/>
            <person name="Fauchery L."/>
            <person name="Kohler A."/>
            <person name="Kuo A."/>
            <person name="Labutti K."/>
            <person name="Pangilinan J."/>
            <person name="Lipzen A."/>
            <person name="Riley R."/>
            <person name="Andreopoulos W."/>
            <person name="He G."/>
            <person name="Johnson J."/>
            <person name="Barry K.W."/>
            <person name="Grigoriev I.V."/>
            <person name="Nagy L."/>
            <person name="Hibbett D."/>
            <person name="Henrissat B."/>
            <person name="Matheny P.B."/>
            <person name="Labbe J."/>
            <person name="Martin F."/>
        </authorList>
    </citation>
    <scope>NUCLEOTIDE SEQUENCE</scope>
    <source>
        <strain evidence="1">EC-137</strain>
    </source>
</reference>
<gene>
    <name evidence="1" type="ORF">K488DRAFT_74727</name>
</gene>
<proteinExistence type="predicted"/>
<name>A0ACB8Q624_9AGAM</name>
<evidence type="ECO:0000313" key="2">
    <source>
        <dbReference type="Proteomes" id="UP000814128"/>
    </source>
</evidence>